<dbReference type="Gene3D" id="3.30.2310.20">
    <property type="entry name" value="RelE-like"/>
    <property type="match status" value="1"/>
</dbReference>
<dbReference type="PANTHER" id="PTHR40266:SF2">
    <property type="entry name" value="TOXIN HIGB-1"/>
    <property type="match status" value="1"/>
</dbReference>
<organism evidence="1 2">
    <name type="scientific">Endozoicomonas montiporae</name>
    <dbReference type="NCBI Taxonomy" id="1027273"/>
    <lineage>
        <taxon>Bacteria</taxon>
        <taxon>Pseudomonadati</taxon>
        <taxon>Pseudomonadota</taxon>
        <taxon>Gammaproteobacteria</taxon>
        <taxon>Oceanospirillales</taxon>
        <taxon>Endozoicomonadaceae</taxon>
        <taxon>Endozoicomonas</taxon>
    </lineage>
</organism>
<dbReference type="InterPro" id="IPR035093">
    <property type="entry name" value="RelE/ParE_toxin_dom_sf"/>
</dbReference>
<dbReference type="Pfam" id="PF05015">
    <property type="entry name" value="HigB-like_toxin"/>
    <property type="match status" value="1"/>
</dbReference>
<dbReference type="RefSeq" id="WP_034880122.1">
    <property type="nucleotide sequence ID" value="NZ_JOKG01000010.1"/>
</dbReference>
<dbReference type="PANTHER" id="PTHR40266">
    <property type="entry name" value="TOXIN HIGB-1"/>
    <property type="match status" value="1"/>
</dbReference>
<reference evidence="1 2" key="1">
    <citation type="submission" date="2014-06" db="EMBL/GenBank/DDBJ databases">
        <title>Whole Genome Sequences of Three Symbiotic Endozoicomonas Bacteria.</title>
        <authorList>
            <person name="Neave M.J."/>
            <person name="Apprill A."/>
            <person name="Voolstra C.R."/>
        </authorList>
    </citation>
    <scope>NUCLEOTIDE SEQUENCE [LARGE SCALE GENOMIC DNA]</scope>
    <source>
        <strain evidence="1 2">LMG 24815</strain>
    </source>
</reference>
<dbReference type="EMBL" id="JOKG01000010">
    <property type="protein sequence ID" value="KEQ11259.1"/>
    <property type="molecule type" value="Genomic_DNA"/>
</dbReference>
<keyword evidence="2" id="KW-1185">Reference proteome</keyword>
<evidence type="ECO:0000313" key="2">
    <source>
        <dbReference type="Proteomes" id="UP000028006"/>
    </source>
</evidence>
<proteinExistence type="predicted"/>
<dbReference type="SUPFAM" id="SSF143011">
    <property type="entry name" value="RelE-like"/>
    <property type="match status" value="1"/>
</dbReference>
<dbReference type="Proteomes" id="UP000028006">
    <property type="component" value="Unassembled WGS sequence"/>
</dbReference>
<gene>
    <name evidence="1" type="ORF">GZ77_26255</name>
</gene>
<sequence length="92" mass="10675">MIKSFKHKGLRQFFESGTTRGIQAAHQKKLGRILTMLNAAEEIRDMNAPGFDLHQLKGDEQEIWSVSVNGNWRVTFLFENGNAYVTDYRDYH</sequence>
<accession>A0A081MYI6</accession>
<dbReference type="InterPro" id="IPR007711">
    <property type="entry name" value="HigB-1"/>
</dbReference>
<protein>
    <recommendedName>
        <fullName evidence="3">Peptidase</fullName>
    </recommendedName>
</protein>
<dbReference type="AlphaFoldDB" id="A0A081MYI6"/>
<dbReference type="eggNOG" id="COG3549">
    <property type="taxonomic scope" value="Bacteria"/>
</dbReference>
<evidence type="ECO:0008006" key="3">
    <source>
        <dbReference type="Google" id="ProtNLM"/>
    </source>
</evidence>
<name>A0A081MYI6_9GAMM</name>
<comment type="caution">
    <text evidence="1">The sequence shown here is derived from an EMBL/GenBank/DDBJ whole genome shotgun (WGS) entry which is preliminary data.</text>
</comment>
<evidence type="ECO:0000313" key="1">
    <source>
        <dbReference type="EMBL" id="KEQ11259.1"/>
    </source>
</evidence>